<dbReference type="EMBL" id="LCDF01000006">
    <property type="protein sequence ID" value="KKS48646.1"/>
    <property type="molecule type" value="Genomic_DNA"/>
</dbReference>
<dbReference type="Proteomes" id="UP000034036">
    <property type="component" value="Unassembled WGS sequence"/>
</dbReference>
<organism evidence="2 3">
    <name type="scientific">Candidatus Giovannonibacteria bacterium GW2011_GWF2_42_19</name>
    <dbReference type="NCBI Taxonomy" id="1618659"/>
    <lineage>
        <taxon>Bacteria</taxon>
        <taxon>Candidatus Giovannoniibacteriota</taxon>
    </lineage>
</organism>
<feature type="coiled-coil region" evidence="1">
    <location>
        <begin position="55"/>
        <end position="82"/>
    </location>
</feature>
<evidence type="ECO:0000256" key="1">
    <source>
        <dbReference type="SAM" id="Coils"/>
    </source>
</evidence>
<gene>
    <name evidence="2" type="ORF">UV11_C0006G0051</name>
</gene>
<evidence type="ECO:0000313" key="3">
    <source>
        <dbReference type="Proteomes" id="UP000034036"/>
    </source>
</evidence>
<name>A0A0G1BQZ0_9BACT</name>
<sequence length="133" mass="15420">MFTRTVTDGQIEKAVEWWGLALKEGPNFSETSDRYSEFEKKIIARRRPITDDQIIAFKTSLRQSLKAEREELKDELRQELGCWTDYYPSEMLWNALEVAGLDGGNMTLLPPKIHILIWDGGVQVNGREIFRSQ</sequence>
<protein>
    <submittedName>
        <fullName evidence="2">Uncharacterized protein</fullName>
    </submittedName>
</protein>
<evidence type="ECO:0000313" key="2">
    <source>
        <dbReference type="EMBL" id="KKS48646.1"/>
    </source>
</evidence>
<proteinExistence type="predicted"/>
<reference evidence="2" key="1">
    <citation type="journal article" date="2015" name="Nature">
        <title>rRNA introns, odd ribosomes, and small enigmatic genomes across a large radiation of phyla.</title>
        <authorList>
            <person name="Brown C.T."/>
            <person name="Hug L.A."/>
            <person name="Thomas B.C."/>
            <person name="Sharon I."/>
            <person name="Castelle C.J."/>
            <person name="Singh A."/>
            <person name="Wilkins M.J."/>
            <person name="Williams K.H."/>
            <person name="Banfield J.F."/>
        </authorList>
    </citation>
    <scope>NUCLEOTIDE SEQUENCE [LARGE SCALE GENOMIC DNA]</scope>
</reference>
<accession>A0A0G1BQZ0</accession>
<comment type="caution">
    <text evidence="2">The sequence shown here is derived from an EMBL/GenBank/DDBJ whole genome shotgun (WGS) entry which is preliminary data.</text>
</comment>
<keyword evidence="1" id="KW-0175">Coiled coil</keyword>
<dbReference type="AlphaFoldDB" id="A0A0G1BQZ0"/>